<protein>
    <recommendedName>
        <fullName evidence="2">DUF7144 domain-containing protein</fullName>
    </recommendedName>
</protein>
<feature type="transmembrane region" description="Helical" evidence="1">
    <location>
        <begin position="93"/>
        <end position="110"/>
    </location>
</feature>
<comment type="caution">
    <text evidence="3">The sequence shown here is derived from an EMBL/GenBank/DDBJ whole genome shotgun (WGS) entry which is preliminary data.</text>
</comment>
<dbReference type="RefSeq" id="WP_270045191.1">
    <property type="nucleotide sequence ID" value="NZ_JAPDOD010000055.1"/>
</dbReference>
<keyword evidence="1" id="KW-0812">Transmembrane</keyword>
<accession>A0A9X3S3N8</accession>
<dbReference type="EMBL" id="JAPDOD010000055">
    <property type="protein sequence ID" value="MDA0165930.1"/>
    <property type="molecule type" value="Genomic_DNA"/>
</dbReference>
<dbReference type="Proteomes" id="UP001149140">
    <property type="component" value="Unassembled WGS sequence"/>
</dbReference>
<reference evidence="3" key="1">
    <citation type="submission" date="2022-10" db="EMBL/GenBank/DDBJ databases">
        <title>The WGS of Solirubrobacter ginsenosidimutans DSM 21036.</title>
        <authorList>
            <person name="Jiang Z."/>
        </authorList>
    </citation>
    <scope>NUCLEOTIDE SEQUENCE</scope>
    <source>
        <strain evidence="3">DSM 21036</strain>
    </source>
</reference>
<evidence type="ECO:0000256" key="1">
    <source>
        <dbReference type="SAM" id="Phobius"/>
    </source>
</evidence>
<feature type="domain" description="DUF7144" evidence="2">
    <location>
        <begin position="25"/>
        <end position="136"/>
    </location>
</feature>
<evidence type="ECO:0000313" key="4">
    <source>
        <dbReference type="Proteomes" id="UP001149140"/>
    </source>
</evidence>
<evidence type="ECO:0000259" key="2">
    <source>
        <dbReference type="Pfam" id="PF23636"/>
    </source>
</evidence>
<feature type="transmembrane region" description="Helical" evidence="1">
    <location>
        <begin position="116"/>
        <end position="134"/>
    </location>
</feature>
<keyword evidence="1" id="KW-0472">Membrane</keyword>
<organism evidence="3 4">
    <name type="scientific">Solirubrobacter ginsenosidimutans</name>
    <dbReference type="NCBI Taxonomy" id="490573"/>
    <lineage>
        <taxon>Bacteria</taxon>
        <taxon>Bacillati</taxon>
        <taxon>Actinomycetota</taxon>
        <taxon>Thermoleophilia</taxon>
        <taxon>Solirubrobacterales</taxon>
        <taxon>Solirubrobacteraceae</taxon>
        <taxon>Solirubrobacter</taxon>
    </lineage>
</organism>
<dbReference type="Pfam" id="PF23636">
    <property type="entry name" value="DUF7144"/>
    <property type="match status" value="1"/>
</dbReference>
<proteinExistence type="predicted"/>
<sequence length="141" mass="15080">MAKQATRAPDRYANRNAPPPIGHGWVAFAGSYLMLAGLLNLIWGVTALSKKDYFQESGLLWTSLDTWGGLAVIVAAVQLVAGGLLFARKLGGVLMAIVLAMVGILMNFLSIGAYPVWSVIAMSCNALVLWAVTVHSDQFET</sequence>
<keyword evidence="4" id="KW-1185">Reference proteome</keyword>
<dbReference type="InterPro" id="IPR055568">
    <property type="entry name" value="DUF7144"/>
</dbReference>
<keyword evidence="1" id="KW-1133">Transmembrane helix</keyword>
<feature type="transmembrane region" description="Helical" evidence="1">
    <location>
        <begin position="21"/>
        <end position="46"/>
    </location>
</feature>
<feature type="transmembrane region" description="Helical" evidence="1">
    <location>
        <begin position="66"/>
        <end position="86"/>
    </location>
</feature>
<gene>
    <name evidence="3" type="ORF">OM076_37035</name>
</gene>
<name>A0A9X3S3N8_9ACTN</name>
<dbReference type="AlphaFoldDB" id="A0A9X3S3N8"/>
<evidence type="ECO:0000313" key="3">
    <source>
        <dbReference type="EMBL" id="MDA0165930.1"/>
    </source>
</evidence>